<evidence type="ECO:0000313" key="1">
    <source>
        <dbReference type="EMBL" id="KAJ9069939.1"/>
    </source>
</evidence>
<protein>
    <submittedName>
        <fullName evidence="1">Uncharacterized protein</fullName>
    </submittedName>
</protein>
<keyword evidence="2" id="KW-1185">Reference proteome</keyword>
<reference evidence="1" key="1">
    <citation type="submission" date="2022-04" db="EMBL/GenBank/DDBJ databases">
        <title>Genome of the entomopathogenic fungus Entomophthora muscae.</title>
        <authorList>
            <person name="Elya C."/>
            <person name="Lovett B.R."/>
            <person name="Lee E."/>
            <person name="Macias A.M."/>
            <person name="Hajek A.E."/>
            <person name="De Bivort B.L."/>
            <person name="Kasson M.T."/>
            <person name="De Fine Licht H.H."/>
            <person name="Stajich J.E."/>
        </authorList>
    </citation>
    <scope>NUCLEOTIDE SEQUENCE</scope>
    <source>
        <strain evidence="1">Berkeley</strain>
    </source>
</reference>
<accession>A0ACC2T5K5</accession>
<dbReference type="Proteomes" id="UP001165960">
    <property type="component" value="Unassembled WGS sequence"/>
</dbReference>
<gene>
    <name evidence="1" type="ORF">DSO57_1013651</name>
</gene>
<comment type="caution">
    <text evidence="1">The sequence shown here is derived from an EMBL/GenBank/DDBJ whole genome shotgun (WGS) entry which is preliminary data.</text>
</comment>
<proteinExistence type="predicted"/>
<organism evidence="1 2">
    <name type="scientific">Entomophthora muscae</name>
    <dbReference type="NCBI Taxonomy" id="34485"/>
    <lineage>
        <taxon>Eukaryota</taxon>
        <taxon>Fungi</taxon>
        <taxon>Fungi incertae sedis</taxon>
        <taxon>Zoopagomycota</taxon>
        <taxon>Entomophthoromycotina</taxon>
        <taxon>Entomophthoromycetes</taxon>
        <taxon>Entomophthorales</taxon>
        <taxon>Entomophthoraceae</taxon>
        <taxon>Entomophthora</taxon>
    </lineage>
</organism>
<name>A0ACC2T5K5_9FUNG</name>
<evidence type="ECO:0000313" key="2">
    <source>
        <dbReference type="Proteomes" id="UP001165960"/>
    </source>
</evidence>
<sequence length="57" mass="6174">MLQHCPVSSSTKGNPNTTNLVLTTGAASAMVPIYVPFVQPMLLLQDPLVAQLLWIRP</sequence>
<dbReference type="EMBL" id="QTSX02003601">
    <property type="protein sequence ID" value="KAJ9069939.1"/>
    <property type="molecule type" value="Genomic_DNA"/>
</dbReference>